<protein>
    <submittedName>
        <fullName evidence="1">Uncharacterized protein</fullName>
    </submittedName>
</protein>
<name>A0AA39KUJ5_MICHY</name>
<keyword evidence="2" id="KW-1185">Reference proteome</keyword>
<proteinExistence type="predicted"/>
<comment type="caution">
    <text evidence="1">The sequence shown here is derived from an EMBL/GenBank/DDBJ whole genome shotgun (WGS) entry which is preliminary data.</text>
</comment>
<accession>A0AA39KUJ5</accession>
<organism evidence="1 2">
    <name type="scientific">Microctonus hyperodae</name>
    <name type="common">Parasitoid wasp</name>
    <dbReference type="NCBI Taxonomy" id="165561"/>
    <lineage>
        <taxon>Eukaryota</taxon>
        <taxon>Metazoa</taxon>
        <taxon>Ecdysozoa</taxon>
        <taxon>Arthropoda</taxon>
        <taxon>Hexapoda</taxon>
        <taxon>Insecta</taxon>
        <taxon>Pterygota</taxon>
        <taxon>Neoptera</taxon>
        <taxon>Endopterygota</taxon>
        <taxon>Hymenoptera</taxon>
        <taxon>Apocrita</taxon>
        <taxon>Ichneumonoidea</taxon>
        <taxon>Braconidae</taxon>
        <taxon>Euphorinae</taxon>
        <taxon>Microctonus</taxon>
    </lineage>
</organism>
<dbReference type="EMBL" id="JAQQBR010000113">
    <property type="protein sequence ID" value="KAK0174237.1"/>
    <property type="molecule type" value="Genomic_DNA"/>
</dbReference>
<reference evidence="1" key="1">
    <citation type="journal article" date="2023" name="bioRxiv">
        <title>Scaffold-level genome assemblies of two parasitoid biocontrol wasps reveal the parthenogenesis mechanism and an associated novel virus.</title>
        <authorList>
            <person name="Inwood S."/>
            <person name="Skelly J."/>
            <person name="Guhlin J."/>
            <person name="Harrop T."/>
            <person name="Goldson S."/>
            <person name="Dearden P."/>
        </authorList>
    </citation>
    <scope>NUCLEOTIDE SEQUENCE</scope>
    <source>
        <strain evidence="1">Lincoln</strain>
        <tissue evidence="1">Whole body</tissue>
    </source>
</reference>
<reference evidence="1" key="2">
    <citation type="submission" date="2023-03" db="EMBL/GenBank/DDBJ databases">
        <authorList>
            <person name="Inwood S.N."/>
            <person name="Skelly J.G."/>
            <person name="Guhlin J."/>
            <person name="Harrop T.W.R."/>
            <person name="Goldson S.G."/>
            <person name="Dearden P.K."/>
        </authorList>
    </citation>
    <scope>NUCLEOTIDE SEQUENCE</scope>
    <source>
        <strain evidence="1">Lincoln</strain>
        <tissue evidence="1">Whole body</tissue>
    </source>
</reference>
<dbReference type="AlphaFoldDB" id="A0AA39KUJ5"/>
<evidence type="ECO:0000313" key="1">
    <source>
        <dbReference type="EMBL" id="KAK0174237.1"/>
    </source>
</evidence>
<dbReference type="Proteomes" id="UP001168972">
    <property type="component" value="Unassembled WGS sequence"/>
</dbReference>
<evidence type="ECO:0000313" key="2">
    <source>
        <dbReference type="Proteomes" id="UP001168972"/>
    </source>
</evidence>
<gene>
    <name evidence="1" type="ORF">PV327_011131</name>
</gene>
<sequence>MIVTLLGLIKRKYNRSLQTDSSFAAYSIAGVVQYAKILYYVKISLCECIPDKCLCEGKHFVMIRPKAVIQNFLFHVVSDEIHNPHIFHCTFLKDVATIPLESLITVCFAISHDEKLYLARRINTH</sequence>